<evidence type="ECO:0000256" key="1">
    <source>
        <dbReference type="ARBA" id="ARBA00013258"/>
    </source>
</evidence>
<proteinExistence type="predicted"/>
<dbReference type="PANTHER" id="PTHR42681:SF1">
    <property type="entry name" value="MALONYL-COA-ACYL CARRIER PROTEIN TRANSACYLASE, MITOCHONDRIAL"/>
    <property type="match status" value="1"/>
</dbReference>
<dbReference type="PANTHER" id="PTHR42681">
    <property type="entry name" value="MALONYL-COA-ACYL CARRIER PROTEIN TRANSACYLASE, MITOCHONDRIAL"/>
    <property type="match status" value="1"/>
</dbReference>
<keyword evidence="2" id="KW-0808">Transferase</keyword>
<name>A0A382MCN7_9ZZZZ</name>
<evidence type="ECO:0000256" key="3">
    <source>
        <dbReference type="ARBA" id="ARBA00023315"/>
    </source>
</evidence>
<reference evidence="5" key="1">
    <citation type="submission" date="2018-05" db="EMBL/GenBank/DDBJ databases">
        <authorList>
            <person name="Lanie J.A."/>
            <person name="Ng W.-L."/>
            <person name="Kazmierczak K.M."/>
            <person name="Andrzejewski T.M."/>
            <person name="Davidsen T.M."/>
            <person name="Wayne K.J."/>
            <person name="Tettelin H."/>
            <person name="Glass J.I."/>
            <person name="Rusch D."/>
            <person name="Podicherti R."/>
            <person name="Tsui H.-C.T."/>
            <person name="Winkler M.E."/>
        </authorList>
    </citation>
    <scope>NUCLEOTIDE SEQUENCE</scope>
</reference>
<dbReference type="InterPro" id="IPR016035">
    <property type="entry name" value="Acyl_Trfase/lysoPLipase"/>
</dbReference>
<dbReference type="SUPFAM" id="SSF52151">
    <property type="entry name" value="FabD/lysophospholipase-like"/>
    <property type="match status" value="1"/>
</dbReference>
<dbReference type="GO" id="GO:0004314">
    <property type="term" value="F:[acyl-carrier-protein] S-malonyltransferase activity"/>
    <property type="evidence" value="ECO:0007669"/>
    <property type="project" value="UniProtKB-EC"/>
</dbReference>
<dbReference type="EC" id="2.3.1.39" evidence="1"/>
<dbReference type="InterPro" id="IPR001227">
    <property type="entry name" value="Ac_transferase_dom_sf"/>
</dbReference>
<dbReference type="InterPro" id="IPR050858">
    <property type="entry name" value="Mal-CoA-ACP_Trans/PKS_FabD"/>
</dbReference>
<keyword evidence="3" id="KW-0012">Acyltransferase</keyword>
<gene>
    <name evidence="5" type="ORF">METZ01_LOCUS298056</name>
</gene>
<accession>A0A382MCN7</accession>
<dbReference type="AlphaFoldDB" id="A0A382MCN7"/>
<protein>
    <recommendedName>
        <fullName evidence="1">[acyl-carrier-protein] S-malonyltransferase</fullName>
        <ecNumber evidence="1">2.3.1.39</ecNumber>
    </recommendedName>
</protein>
<evidence type="ECO:0000313" key="5">
    <source>
        <dbReference type="EMBL" id="SVC45202.1"/>
    </source>
</evidence>
<comment type="catalytic activity">
    <reaction evidence="4">
        <text>holo-[ACP] + malonyl-CoA = malonyl-[ACP] + CoA</text>
        <dbReference type="Rhea" id="RHEA:41792"/>
        <dbReference type="Rhea" id="RHEA-COMP:9623"/>
        <dbReference type="Rhea" id="RHEA-COMP:9685"/>
        <dbReference type="ChEBI" id="CHEBI:57287"/>
        <dbReference type="ChEBI" id="CHEBI:57384"/>
        <dbReference type="ChEBI" id="CHEBI:64479"/>
        <dbReference type="ChEBI" id="CHEBI:78449"/>
        <dbReference type="EC" id="2.3.1.39"/>
    </reaction>
</comment>
<sequence>WLDKVHFCNPEFPVIANVTAEPVSTADAARLLLVQQLTSPVRWADSIRRMISLGADRFLELGPGSVLRALNRRNAKKLPCESLGESLDIETWEG</sequence>
<dbReference type="GO" id="GO:0005829">
    <property type="term" value="C:cytosol"/>
    <property type="evidence" value="ECO:0007669"/>
    <property type="project" value="TreeGrafter"/>
</dbReference>
<feature type="non-terminal residue" evidence="5">
    <location>
        <position position="1"/>
    </location>
</feature>
<evidence type="ECO:0000256" key="4">
    <source>
        <dbReference type="ARBA" id="ARBA00048462"/>
    </source>
</evidence>
<dbReference type="GO" id="GO:0006633">
    <property type="term" value="P:fatty acid biosynthetic process"/>
    <property type="evidence" value="ECO:0007669"/>
    <property type="project" value="TreeGrafter"/>
</dbReference>
<dbReference type="Gene3D" id="3.40.366.10">
    <property type="entry name" value="Malonyl-Coenzyme A Acyl Carrier Protein, domain 2"/>
    <property type="match status" value="1"/>
</dbReference>
<dbReference type="EMBL" id="UINC01091991">
    <property type="protein sequence ID" value="SVC45202.1"/>
    <property type="molecule type" value="Genomic_DNA"/>
</dbReference>
<organism evidence="5">
    <name type="scientific">marine metagenome</name>
    <dbReference type="NCBI Taxonomy" id="408172"/>
    <lineage>
        <taxon>unclassified sequences</taxon>
        <taxon>metagenomes</taxon>
        <taxon>ecological metagenomes</taxon>
    </lineage>
</organism>
<evidence type="ECO:0000256" key="2">
    <source>
        <dbReference type="ARBA" id="ARBA00022679"/>
    </source>
</evidence>